<comment type="caution">
    <text evidence="10">The sequence shown here is derived from an EMBL/GenBank/DDBJ whole genome shotgun (WGS) entry which is preliminary data.</text>
</comment>
<dbReference type="SUPFAM" id="SSF103473">
    <property type="entry name" value="MFS general substrate transporter"/>
    <property type="match status" value="1"/>
</dbReference>
<feature type="domain" description="Major facilitator superfamily (MFS) profile" evidence="9">
    <location>
        <begin position="13"/>
        <end position="434"/>
    </location>
</feature>
<dbReference type="PROSITE" id="PS50850">
    <property type="entry name" value="MFS"/>
    <property type="match status" value="1"/>
</dbReference>
<proteinExistence type="inferred from homology"/>
<dbReference type="EMBL" id="MVHV01000021">
    <property type="protein sequence ID" value="ORA79642.1"/>
    <property type="molecule type" value="Genomic_DNA"/>
</dbReference>
<keyword evidence="6 8" id="KW-0472">Membrane</keyword>
<evidence type="ECO:0000256" key="2">
    <source>
        <dbReference type="ARBA" id="ARBA00010992"/>
    </source>
</evidence>
<dbReference type="InterPro" id="IPR005828">
    <property type="entry name" value="MFS_sugar_transport-like"/>
</dbReference>
<dbReference type="PROSITE" id="PS00216">
    <property type="entry name" value="SUGAR_TRANSPORT_1"/>
    <property type="match status" value="1"/>
</dbReference>
<feature type="transmembrane region" description="Helical" evidence="8">
    <location>
        <begin position="12"/>
        <end position="32"/>
    </location>
</feature>
<gene>
    <name evidence="10" type="ORF">BST29_18855</name>
</gene>
<dbReference type="InterPro" id="IPR003663">
    <property type="entry name" value="Sugar/inositol_transpt"/>
</dbReference>
<evidence type="ECO:0000256" key="4">
    <source>
        <dbReference type="ARBA" id="ARBA00022692"/>
    </source>
</evidence>
<feature type="transmembrane region" description="Helical" evidence="8">
    <location>
        <begin position="342"/>
        <end position="368"/>
    </location>
</feature>
<dbReference type="InterPro" id="IPR036259">
    <property type="entry name" value="MFS_trans_sf"/>
</dbReference>
<keyword evidence="4 8" id="KW-0812">Transmembrane</keyword>
<dbReference type="InterPro" id="IPR050814">
    <property type="entry name" value="Myo-inositol_Transporter"/>
</dbReference>
<evidence type="ECO:0000313" key="10">
    <source>
        <dbReference type="EMBL" id="ORA79642.1"/>
    </source>
</evidence>
<dbReference type="Pfam" id="PF00083">
    <property type="entry name" value="Sugar_tr"/>
    <property type="match status" value="1"/>
</dbReference>
<evidence type="ECO:0000256" key="6">
    <source>
        <dbReference type="ARBA" id="ARBA00023136"/>
    </source>
</evidence>
<dbReference type="PANTHER" id="PTHR48020:SF12">
    <property type="entry name" value="PROTON MYO-INOSITOL COTRANSPORTER"/>
    <property type="match status" value="1"/>
</dbReference>
<keyword evidence="5 8" id="KW-1133">Transmembrane helix</keyword>
<evidence type="ECO:0000259" key="9">
    <source>
        <dbReference type="PROSITE" id="PS50850"/>
    </source>
</evidence>
<dbReference type="Proteomes" id="UP000243140">
    <property type="component" value="Unassembled WGS sequence"/>
</dbReference>
<feature type="transmembrane region" description="Helical" evidence="8">
    <location>
        <begin position="389"/>
        <end position="406"/>
    </location>
</feature>
<dbReference type="RefSeq" id="WP_071513314.1">
    <property type="nucleotide sequence ID" value="NZ_CP060015.1"/>
</dbReference>
<organism evidence="10 11">
    <name type="scientific">Mycobacterium malmoense</name>
    <dbReference type="NCBI Taxonomy" id="1780"/>
    <lineage>
        <taxon>Bacteria</taxon>
        <taxon>Bacillati</taxon>
        <taxon>Actinomycetota</taxon>
        <taxon>Actinomycetes</taxon>
        <taxon>Mycobacteriales</taxon>
        <taxon>Mycobacteriaceae</taxon>
        <taxon>Mycobacterium</taxon>
    </lineage>
</organism>
<dbReference type="PRINTS" id="PR00171">
    <property type="entry name" value="SUGRTRNSPORT"/>
</dbReference>
<evidence type="ECO:0000256" key="1">
    <source>
        <dbReference type="ARBA" id="ARBA00004651"/>
    </source>
</evidence>
<feature type="transmembrane region" description="Helical" evidence="8">
    <location>
        <begin position="52"/>
        <end position="74"/>
    </location>
</feature>
<evidence type="ECO:0000256" key="3">
    <source>
        <dbReference type="ARBA" id="ARBA00022448"/>
    </source>
</evidence>
<evidence type="ECO:0000256" key="8">
    <source>
        <dbReference type="SAM" id="Phobius"/>
    </source>
</evidence>
<feature type="transmembrane region" description="Helical" evidence="8">
    <location>
        <begin position="81"/>
        <end position="100"/>
    </location>
</feature>
<feature type="transmembrane region" description="Helical" evidence="8">
    <location>
        <begin position="165"/>
        <end position="184"/>
    </location>
</feature>
<protein>
    <submittedName>
        <fullName evidence="10">MFS transporter</fullName>
    </submittedName>
</protein>
<keyword evidence="11" id="KW-1185">Reference proteome</keyword>
<dbReference type="InterPro" id="IPR020846">
    <property type="entry name" value="MFS_dom"/>
</dbReference>
<name>A0ABX3SQ05_MYCMA</name>
<dbReference type="PANTHER" id="PTHR48020">
    <property type="entry name" value="PROTON MYO-INOSITOL COTRANSPORTER"/>
    <property type="match status" value="1"/>
</dbReference>
<evidence type="ECO:0000256" key="5">
    <source>
        <dbReference type="ARBA" id="ARBA00022989"/>
    </source>
</evidence>
<comment type="similarity">
    <text evidence="2 7">Belongs to the major facilitator superfamily. Sugar transporter (TC 2.A.1.1) family.</text>
</comment>
<feature type="transmembrane region" description="Helical" evidence="8">
    <location>
        <begin position="138"/>
        <end position="159"/>
    </location>
</feature>
<dbReference type="NCBIfam" id="TIGR00879">
    <property type="entry name" value="SP"/>
    <property type="match status" value="1"/>
</dbReference>
<feature type="transmembrane region" description="Helical" evidence="8">
    <location>
        <begin position="315"/>
        <end position="336"/>
    </location>
</feature>
<feature type="transmembrane region" description="Helical" evidence="8">
    <location>
        <begin position="106"/>
        <end position="126"/>
    </location>
</feature>
<comment type="subcellular location">
    <subcellularLocation>
        <location evidence="1">Cell membrane</location>
        <topology evidence="1">Multi-pass membrane protein</topology>
    </subcellularLocation>
</comment>
<dbReference type="Gene3D" id="1.20.1250.20">
    <property type="entry name" value="MFS general substrate transporter like domains"/>
    <property type="match status" value="1"/>
</dbReference>
<feature type="transmembrane region" description="Helical" evidence="8">
    <location>
        <begin position="412"/>
        <end position="430"/>
    </location>
</feature>
<evidence type="ECO:0000256" key="7">
    <source>
        <dbReference type="RuleBase" id="RU003346"/>
    </source>
</evidence>
<sequence length="456" mass="48035">MRSRPARSRGLLVGLTAAGVGVIYGYDLSIIAGAQLFVTEDFGLTTRQQELLTTMVVIGQIAGALGAGVLANAIGRKRSMVGILVAYAMFALLGALSPALPMLLAARFLLGLTIGVTVVVVPVYVAESAPAAVRGSLLTAYQLAIVSGLIIGYLTGYLLAGTHGWRWMLGLATVPAMLLLPLVIRLPDTARWYLLKGRADDARAALLRAEPAANVDEELAEMATALGEGGGGLSEMLPEMFRRPYLRATVFVITLGFLIQITGINAIIYYSPRIFEAMGFTGNFALLALPALVQVAGLAAVGAALLLVDRLGRRPILLSGIAMMIAADVVLIAVFAQGLGGAILGFAGILLFIIGYTLGFGSLGWVYASESFPTRLRSLGSSTMLTSNLVANAIVAAVFLTLLHSLGGAGTFAVFAVLAVVAFGFVHRYAPETKGRQLEDIRHFWENGGRWENPCP</sequence>
<reference evidence="10 11" key="1">
    <citation type="submission" date="2017-02" db="EMBL/GenBank/DDBJ databases">
        <title>The new phylogeny of genus Mycobacterium.</title>
        <authorList>
            <person name="Tortoli E."/>
            <person name="Trovato A."/>
            <person name="Cirillo D.M."/>
        </authorList>
    </citation>
    <scope>NUCLEOTIDE SEQUENCE [LARGE SCALE GENOMIC DNA]</scope>
    <source>
        <strain evidence="10 11">IP1130001</strain>
    </source>
</reference>
<evidence type="ECO:0000313" key="11">
    <source>
        <dbReference type="Proteomes" id="UP000243140"/>
    </source>
</evidence>
<dbReference type="InterPro" id="IPR005829">
    <property type="entry name" value="Sugar_transporter_CS"/>
</dbReference>
<accession>A0ABX3SQ05</accession>
<feature type="transmembrane region" description="Helical" evidence="8">
    <location>
        <begin position="245"/>
        <end position="272"/>
    </location>
</feature>
<keyword evidence="3 7" id="KW-0813">Transport</keyword>
<feature type="transmembrane region" description="Helical" evidence="8">
    <location>
        <begin position="284"/>
        <end position="308"/>
    </location>
</feature>
<dbReference type="PROSITE" id="PS00217">
    <property type="entry name" value="SUGAR_TRANSPORT_2"/>
    <property type="match status" value="1"/>
</dbReference>